<gene>
    <name evidence="1" type="ORF">GOBAR_AA16727</name>
</gene>
<reference evidence="1 2" key="1">
    <citation type="submission" date="2015-01" db="EMBL/GenBank/DDBJ databases">
        <title>Genome of allotetraploid Gossypium barbadense reveals genomic plasticity and fiber elongation in cotton evolution.</title>
        <authorList>
            <person name="Chen X."/>
            <person name="Liu X."/>
            <person name="Zhao B."/>
            <person name="Zheng H."/>
            <person name="Hu Y."/>
            <person name="Lu G."/>
            <person name="Yang C."/>
            <person name="Chen J."/>
            <person name="Shan C."/>
            <person name="Zhang L."/>
            <person name="Zhou Y."/>
            <person name="Wang L."/>
            <person name="Guo W."/>
            <person name="Bai Y."/>
            <person name="Ruan J."/>
            <person name="Shangguan X."/>
            <person name="Mao Y."/>
            <person name="Jiang J."/>
            <person name="Zhu Y."/>
            <person name="Lei J."/>
            <person name="Kang H."/>
            <person name="Chen S."/>
            <person name="He X."/>
            <person name="Wang R."/>
            <person name="Wang Y."/>
            <person name="Chen J."/>
            <person name="Wang L."/>
            <person name="Yu S."/>
            <person name="Wang B."/>
            <person name="Wei J."/>
            <person name="Song S."/>
            <person name="Lu X."/>
            <person name="Gao Z."/>
            <person name="Gu W."/>
            <person name="Deng X."/>
            <person name="Ma D."/>
            <person name="Wang S."/>
            <person name="Liang W."/>
            <person name="Fang L."/>
            <person name="Cai C."/>
            <person name="Zhu X."/>
            <person name="Zhou B."/>
            <person name="Zhang Y."/>
            <person name="Chen Z."/>
            <person name="Xu S."/>
            <person name="Zhu R."/>
            <person name="Wang S."/>
            <person name="Zhang T."/>
            <person name="Zhao G."/>
        </authorList>
    </citation>
    <scope>NUCLEOTIDE SEQUENCE [LARGE SCALE GENOMIC DNA]</scope>
    <source>
        <strain evidence="2">cv. Xinhai21</strain>
        <tissue evidence="1">Leaf</tissue>
    </source>
</reference>
<dbReference type="EMBL" id="KZ664670">
    <property type="protein sequence ID" value="PPS03961.1"/>
    <property type="molecule type" value="Genomic_DNA"/>
</dbReference>
<accession>A0A2P5XKT9</accession>
<proteinExistence type="predicted"/>
<organism evidence="1 2">
    <name type="scientific">Gossypium barbadense</name>
    <name type="common">Sea Island cotton</name>
    <name type="synonym">Hibiscus barbadensis</name>
    <dbReference type="NCBI Taxonomy" id="3634"/>
    <lineage>
        <taxon>Eukaryota</taxon>
        <taxon>Viridiplantae</taxon>
        <taxon>Streptophyta</taxon>
        <taxon>Embryophyta</taxon>
        <taxon>Tracheophyta</taxon>
        <taxon>Spermatophyta</taxon>
        <taxon>Magnoliopsida</taxon>
        <taxon>eudicotyledons</taxon>
        <taxon>Gunneridae</taxon>
        <taxon>Pentapetalae</taxon>
        <taxon>rosids</taxon>
        <taxon>malvids</taxon>
        <taxon>Malvales</taxon>
        <taxon>Malvaceae</taxon>
        <taxon>Malvoideae</taxon>
        <taxon>Gossypium</taxon>
    </lineage>
</organism>
<evidence type="ECO:0000313" key="2">
    <source>
        <dbReference type="Proteomes" id="UP000239757"/>
    </source>
</evidence>
<evidence type="ECO:0000313" key="1">
    <source>
        <dbReference type="EMBL" id="PPS03961.1"/>
    </source>
</evidence>
<protein>
    <submittedName>
        <fullName evidence="1">Uncharacterized protein</fullName>
    </submittedName>
</protein>
<dbReference type="Proteomes" id="UP000239757">
    <property type="component" value="Unassembled WGS sequence"/>
</dbReference>
<sequence length="101" mass="11052">MIPYALCGSPYVRLNEISESDALIPAHAYLALLRRMKAVARFIGSWKVCTISGQNAVTLQWDHISKVSYHAVSLNPDVRREACVEADSLTDGGGVQKYEAG</sequence>
<dbReference type="AlphaFoldDB" id="A0A2P5XKT9"/>
<name>A0A2P5XKT9_GOSBA</name>